<dbReference type="RefSeq" id="WP_114919094.1">
    <property type="nucleotide sequence ID" value="NZ_CP031263.1"/>
</dbReference>
<dbReference type="EMBL" id="CP031263">
    <property type="protein sequence ID" value="AXH89678.1"/>
    <property type="molecule type" value="Genomic_DNA"/>
</dbReference>
<protein>
    <submittedName>
        <fullName evidence="1">Uncharacterized protein</fullName>
    </submittedName>
</protein>
<dbReference type="AlphaFoldDB" id="A0A6N3JV28"/>
<proteinExistence type="predicted"/>
<accession>A0A6N3JV28</accession>
<evidence type="ECO:0000313" key="1">
    <source>
        <dbReference type="EMBL" id="AXH89678.1"/>
    </source>
</evidence>
<evidence type="ECO:0000313" key="2">
    <source>
        <dbReference type="Proteomes" id="UP000253958"/>
    </source>
</evidence>
<sequence>MGQLYQRPSQPMTLHVKPELASWERAGHPSQVRLSQFLDHVATLAEPVGAGVDGPLAIEMVVGLPENVTLIAGGCDLDNFLYPVAQRIGAGRLAAVFGRKVQAARSSLAVGLAVPKAVAPVPQFTTHVVGSYEHKAWKEELRGRLLAAHVLPADPGPVWMQVSLTTGPGRTWTNLWKPLLDSFGPVLRADPAHPFSPYDDRIVDLGLHHAMDASLGHGVSIDAWWGVHGSPCARELGQ</sequence>
<reference evidence="1 2" key="1">
    <citation type="submission" date="2018-07" db="EMBL/GenBank/DDBJ databases">
        <authorList>
            <person name="Ye Y."/>
        </authorList>
    </citation>
    <scope>NUCLEOTIDE SEQUENCE [LARGE SCALE GENOMIC DNA]</scope>
    <source>
        <strain evidence="2">H14(2018)</strain>
    </source>
</reference>
<gene>
    <name evidence="1" type="ORF">DVH21_06870</name>
</gene>
<reference evidence="1 2" key="2">
    <citation type="submission" date="2018-08" db="EMBL/GenBank/DDBJ databases">
        <title>Streptomyces kandeliansis sp. nov., an endophytic bacterium isolated from mangrove plant.</title>
        <authorList>
            <person name="Wang R."/>
        </authorList>
    </citation>
    <scope>NUCLEOTIDE SEQUENCE [LARGE SCALE GENOMIC DNA]</scope>
    <source>
        <strain evidence="2">H14(2018)</strain>
    </source>
</reference>
<dbReference type="Proteomes" id="UP000253958">
    <property type="component" value="Chromosome"/>
</dbReference>
<name>A0A6N3JV28_9ACTN</name>
<organism evidence="1 2">
    <name type="scientific">Micromonospora aurantiaca</name>
    <name type="common">nom. illeg.</name>
    <dbReference type="NCBI Taxonomy" id="47850"/>
    <lineage>
        <taxon>Bacteria</taxon>
        <taxon>Bacillati</taxon>
        <taxon>Actinomycetota</taxon>
        <taxon>Actinomycetes</taxon>
        <taxon>Micromonosporales</taxon>
        <taxon>Micromonosporaceae</taxon>
        <taxon>Micromonospora</taxon>
    </lineage>
</organism>